<dbReference type="AlphaFoldDB" id="Q4TFT0"/>
<evidence type="ECO:0000256" key="1">
    <source>
        <dbReference type="SAM" id="MobiDB-lite"/>
    </source>
</evidence>
<reference evidence="2" key="1">
    <citation type="journal article" date="2004" name="Nature">
        <title>Genome duplication in the teleost fish Tetraodon nigroviridis reveals the early vertebrate proto-karyotype.</title>
        <authorList>
            <person name="Jaillon O."/>
            <person name="Aury J.-M."/>
            <person name="Brunet F."/>
            <person name="Petit J.-L."/>
            <person name="Stange-Thomann N."/>
            <person name="Mauceli E."/>
            <person name="Bouneau L."/>
            <person name="Fischer C."/>
            <person name="Ozouf-Costaz C."/>
            <person name="Bernot A."/>
            <person name="Nicaud S."/>
            <person name="Jaffe D."/>
            <person name="Fisher S."/>
            <person name="Lutfalla G."/>
            <person name="Dossat C."/>
            <person name="Segurens B."/>
            <person name="Dasilva C."/>
            <person name="Salanoubat M."/>
            <person name="Levy M."/>
            <person name="Boudet N."/>
            <person name="Castellano S."/>
            <person name="Anthouard V."/>
            <person name="Jubin C."/>
            <person name="Castelli V."/>
            <person name="Katinka M."/>
            <person name="Vacherie B."/>
            <person name="Biemont C."/>
            <person name="Skalli Z."/>
            <person name="Cattolico L."/>
            <person name="Poulain J."/>
            <person name="De Berardinis V."/>
            <person name="Cruaud C."/>
            <person name="Duprat S."/>
            <person name="Brottier P."/>
            <person name="Coutanceau J.-P."/>
            <person name="Gouzy J."/>
            <person name="Parra G."/>
            <person name="Lardier G."/>
            <person name="Chapple C."/>
            <person name="McKernan K.J."/>
            <person name="McEwan P."/>
            <person name="Bosak S."/>
            <person name="Kellis M."/>
            <person name="Volff J.-N."/>
            <person name="Guigo R."/>
            <person name="Zody M.C."/>
            <person name="Mesirov J."/>
            <person name="Lindblad-Toh K."/>
            <person name="Birren B."/>
            <person name="Nusbaum C."/>
            <person name="Kahn D."/>
            <person name="Robinson-Rechavi M."/>
            <person name="Laudet V."/>
            <person name="Schachter V."/>
            <person name="Quetier F."/>
            <person name="Saurin W."/>
            <person name="Scarpelli C."/>
            <person name="Wincker P."/>
            <person name="Lander E.S."/>
            <person name="Weissenbach J."/>
            <person name="Roest Crollius H."/>
        </authorList>
    </citation>
    <scope>NUCLEOTIDE SEQUENCE [LARGE SCALE GENOMIC DNA]</scope>
</reference>
<feature type="compositionally biased region" description="Basic residues" evidence="1">
    <location>
        <begin position="19"/>
        <end position="28"/>
    </location>
</feature>
<comment type="caution">
    <text evidence="2">The sequence shown here is derived from an EMBL/GenBank/DDBJ whole genome shotgun (WGS) entry which is preliminary data.</text>
</comment>
<dbReference type="KEGG" id="tng:GSTEN00001477G001"/>
<feature type="compositionally biased region" description="Basic and acidic residues" evidence="1">
    <location>
        <begin position="56"/>
        <end position="65"/>
    </location>
</feature>
<feature type="compositionally biased region" description="Pro residues" evidence="1">
    <location>
        <begin position="120"/>
        <end position="138"/>
    </location>
</feature>
<proteinExistence type="predicted"/>
<reference evidence="2" key="2">
    <citation type="submission" date="2004-02" db="EMBL/GenBank/DDBJ databases">
        <authorList>
            <consortium name="Genoscope"/>
            <consortium name="Whitehead Institute Centre for Genome Research"/>
        </authorList>
    </citation>
    <scope>NUCLEOTIDE SEQUENCE</scope>
</reference>
<feature type="non-terminal residue" evidence="2">
    <location>
        <position position="1"/>
    </location>
</feature>
<feature type="non-terminal residue" evidence="2">
    <location>
        <position position="205"/>
    </location>
</feature>
<sequence>AAGSHARHERASPAETRQQKNRQTHHLLQRAQPGDEGEFPASRGALLRPRRRRFGARAERGRQYRDLQSGGASDVPQLGHFQPGQGRPEQGPLSADGAHEESSAPAPLKIQEPVIQDITPEPPQPSDPLQPPLQPEPPYQTQLQVRRSRRLSKEGGAPSDNPFLPLSSEQSSPGPPGPQNGACDIQAAPTGVIQSTRRKRRVSQE</sequence>
<organism evidence="2">
    <name type="scientific">Tetraodon nigroviridis</name>
    <name type="common">Spotted green pufferfish</name>
    <name type="synonym">Chelonodon nigroviridis</name>
    <dbReference type="NCBI Taxonomy" id="99883"/>
    <lineage>
        <taxon>Eukaryota</taxon>
        <taxon>Metazoa</taxon>
        <taxon>Chordata</taxon>
        <taxon>Craniata</taxon>
        <taxon>Vertebrata</taxon>
        <taxon>Euteleostomi</taxon>
        <taxon>Actinopterygii</taxon>
        <taxon>Neopterygii</taxon>
        <taxon>Teleostei</taxon>
        <taxon>Neoteleostei</taxon>
        <taxon>Acanthomorphata</taxon>
        <taxon>Eupercaria</taxon>
        <taxon>Tetraodontiformes</taxon>
        <taxon>Tetradontoidea</taxon>
        <taxon>Tetraodontidae</taxon>
        <taxon>Tetraodon</taxon>
    </lineage>
</organism>
<protein>
    <submittedName>
        <fullName evidence="2">(spotted green pufferfish) hypothetical protein</fullName>
    </submittedName>
</protein>
<feature type="compositionally biased region" description="Basic residues" evidence="1">
    <location>
        <begin position="196"/>
        <end position="205"/>
    </location>
</feature>
<accession>Q4TFT0</accession>
<dbReference type="EMBL" id="CAAE01004237">
    <property type="protein sequence ID" value="CAF88252.1"/>
    <property type="molecule type" value="Genomic_DNA"/>
</dbReference>
<feature type="region of interest" description="Disordered" evidence="1">
    <location>
        <begin position="1"/>
        <end position="205"/>
    </location>
</feature>
<name>Q4TFT0_TETNG</name>
<gene>
    <name evidence="2" type="ORF">GSTENG00001477001</name>
</gene>
<evidence type="ECO:0000313" key="2">
    <source>
        <dbReference type="EMBL" id="CAF88252.1"/>
    </source>
</evidence>